<dbReference type="InterPro" id="IPR050924">
    <property type="entry name" value="Peroxiredoxin_BCP/PrxQ"/>
</dbReference>
<keyword evidence="7" id="KW-1015">Disulfide bond</keyword>
<dbReference type="Proteomes" id="UP001210865">
    <property type="component" value="Chromosome"/>
</dbReference>
<keyword evidence="8" id="KW-0676">Redox-active center</keyword>
<evidence type="ECO:0000256" key="6">
    <source>
        <dbReference type="ARBA" id="ARBA00023002"/>
    </source>
</evidence>
<feature type="domain" description="Thioredoxin" evidence="13">
    <location>
        <begin position="5"/>
        <end position="158"/>
    </location>
</feature>
<dbReference type="EMBL" id="CP115174">
    <property type="protein sequence ID" value="WBO22022.1"/>
    <property type="molecule type" value="Genomic_DNA"/>
</dbReference>
<evidence type="ECO:0000256" key="4">
    <source>
        <dbReference type="ARBA" id="ARBA00022559"/>
    </source>
</evidence>
<reference evidence="14 15" key="1">
    <citation type="submission" date="2022-12" db="EMBL/GenBank/DDBJ databases">
        <title>Sphingomonas abieness sp. nov., an endophytic bacterium isolated from Abies koreana.</title>
        <authorList>
            <person name="Jiang L."/>
            <person name="Lee J."/>
        </authorList>
    </citation>
    <scope>NUCLEOTIDE SEQUENCE [LARGE SCALE GENOMIC DNA]</scope>
    <source>
        <strain evidence="15">PAMB 00755</strain>
    </source>
</reference>
<dbReference type="RefSeq" id="WP_270076670.1">
    <property type="nucleotide sequence ID" value="NZ_CP115174.1"/>
</dbReference>
<evidence type="ECO:0000256" key="3">
    <source>
        <dbReference type="ARBA" id="ARBA00013017"/>
    </source>
</evidence>
<evidence type="ECO:0000256" key="11">
    <source>
        <dbReference type="ARBA" id="ARBA00042639"/>
    </source>
</evidence>
<evidence type="ECO:0000313" key="14">
    <source>
        <dbReference type="EMBL" id="WBO22022.1"/>
    </source>
</evidence>
<keyword evidence="15" id="KW-1185">Reference proteome</keyword>
<dbReference type="PANTHER" id="PTHR42801:SF4">
    <property type="entry name" value="AHPC_TSA FAMILY PROTEIN"/>
    <property type="match status" value="1"/>
</dbReference>
<organism evidence="14 15">
    <name type="scientific">Sphingomonas abietis</name>
    <dbReference type="NCBI Taxonomy" id="3012344"/>
    <lineage>
        <taxon>Bacteria</taxon>
        <taxon>Pseudomonadati</taxon>
        <taxon>Pseudomonadota</taxon>
        <taxon>Alphaproteobacteria</taxon>
        <taxon>Sphingomonadales</taxon>
        <taxon>Sphingomonadaceae</taxon>
        <taxon>Sphingomonas</taxon>
    </lineage>
</organism>
<gene>
    <name evidence="14" type="ORF">PBT88_17960</name>
</gene>
<dbReference type="SUPFAM" id="SSF52833">
    <property type="entry name" value="Thioredoxin-like"/>
    <property type="match status" value="1"/>
</dbReference>
<dbReference type="InterPro" id="IPR013766">
    <property type="entry name" value="Thioredoxin_domain"/>
</dbReference>
<dbReference type="PIRSF" id="PIRSF000239">
    <property type="entry name" value="AHPC"/>
    <property type="match status" value="1"/>
</dbReference>
<dbReference type="PROSITE" id="PS51352">
    <property type="entry name" value="THIOREDOXIN_2"/>
    <property type="match status" value="1"/>
</dbReference>
<comment type="catalytic activity">
    <reaction evidence="12">
        <text>a hydroperoxide + [thioredoxin]-dithiol = an alcohol + [thioredoxin]-disulfide + H2O</text>
        <dbReference type="Rhea" id="RHEA:62620"/>
        <dbReference type="Rhea" id="RHEA-COMP:10698"/>
        <dbReference type="Rhea" id="RHEA-COMP:10700"/>
        <dbReference type="ChEBI" id="CHEBI:15377"/>
        <dbReference type="ChEBI" id="CHEBI:29950"/>
        <dbReference type="ChEBI" id="CHEBI:30879"/>
        <dbReference type="ChEBI" id="CHEBI:35924"/>
        <dbReference type="ChEBI" id="CHEBI:50058"/>
        <dbReference type="EC" id="1.11.1.24"/>
    </reaction>
</comment>
<evidence type="ECO:0000256" key="10">
    <source>
        <dbReference type="ARBA" id="ARBA00038489"/>
    </source>
</evidence>
<evidence type="ECO:0000256" key="5">
    <source>
        <dbReference type="ARBA" id="ARBA00022862"/>
    </source>
</evidence>
<evidence type="ECO:0000256" key="8">
    <source>
        <dbReference type="ARBA" id="ARBA00023284"/>
    </source>
</evidence>
<dbReference type="EC" id="1.11.1.24" evidence="3"/>
<evidence type="ECO:0000256" key="12">
    <source>
        <dbReference type="ARBA" id="ARBA00049091"/>
    </source>
</evidence>
<comment type="similarity">
    <text evidence="10">Belongs to the peroxiredoxin family. BCP/PrxQ subfamily.</text>
</comment>
<dbReference type="Gene3D" id="3.40.30.10">
    <property type="entry name" value="Glutaredoxin"/>
    <property type="match status" value="1"/>
</dbReference>
<comment type="subunit">
    <text evidence="2">Monomer.</text>
</comment>
<evidence type="ECO:0000256" key="1">
    <source>
        <dbReference type="ARBA" id="ARBA00003330"/>
    </source>
</evidence>
<evidence type="ECO:0000256" key="2">
    <source>
        <dbReference type="ARBA" id="ARBA00011245"/>
    </source>
</evidence>
<evidence type="ECO:0000259" key="13">
    <source>
        <dbReference type="PROSITE" id="PS51352"/>
    </source>
</evidence>
<dbReference type="CDD" id="cd03017">
    <property type="entry name" value="PRX_BCP"/>
    <property type="match status" value="1"/>
</dbReference>
<comment type="function">
    <text evidence="1">Thiol-specific peroxidase that catalyzes the reduction of hydrogen peroxide and organic hydroperoxides to water and alcohols, respectively. Plays a role in cell protection against oxidative stress by detoxifying peroxides and as sensor of hydrogen peroxide-mediated signaling events.</text>
</comment>
<keyword evidence="6" id="KW-0560">Oxidoreductase</keyword>
<dbReference type="PANTHER" id="PTHR42801">
    <property type="entry name" value="THIOREDOXIN-DEPENDENT PEROXIDE REDUCTASE"/>
    <property type="match status" value="1"/>
</dbReference>
<accession>A0ABY7NL98</accession>
<keyword evidence="5" id="KW-0049">Antioxidant</keyword>
<proteinExistence type="inferred from homology"/>
<sequence>MASGPDIGDIAPDVTLTTPDGGTLTLSQTRGRPLVLYFYPKDDTPGCTREAQDFSSLKPAFDAADIGVIGVSKDTPAKHGKFAAKHGLTIDLASDEDGSVCEAFGTWIEKSLYGRQYMGIDRATFLIDRDGRIAKIWRKVKVPGHAEQVLAAAEALPQG</sequence>
<dbReference type="InterPro" id="IPR024706">
    <property type="entry name" value="Peroxiredoxin_AhpC-typ"/>
</dbReference>
<evidence type="ECO:0000256" key="9">
    <source>
        <dbReference type="ARBA" id="ARBA00032824"/>
    </source>
</evidence>
<protein>
    <recommendedName>
        <fullName evidence="3">thioredoxin-dependent peroxiredoxin</fullName>
        <ecNumber evidence="3">1.11.1.24</ecNumber>
    </recommendedName>
    <alternativeName>
        <fullName evidence="9">Thioredoxin peroxidase</fullName>
    </alternativeName>
    <alternativeName>
        <fullName evidence="11">Thioredoxin-dependent peroxiredoxin Bcp</fullName>
    </alternativeName>
</protein>
<evidence type="ECO:0000256" key="7">
    <source>
        <dbReference type="ARBA" id="ARBA00023157"/>
    </source>
</evidence>
<evidence type="ECO:0000313" key="15">
    <source>
        <dbReference type="Proteomes" id="UP001210865"/>
    </source>
</evidence>
<dbReference type="Pfam" id="PF00578">
    <property type="entry name" value="AhpC-TSA"/>
    <property type="match status" value="1"/>
</dbReference>
<dbReference type="InterPro" id="IPR036249">
    <property type="entry name" value="Thioredoxin-like_sf"/>
</dbReference>
<name>A0ABY7NL98_9SPHN</name>
<dbReference type="InterPro" id="IPR000866">
    <property type="entry name" value="AhpC/TSA"/>
</dbReference>
<keyword evidence="4" id="KW-0575">Peroxidase</keyword>